<dbReference type="EMBL" id="VJMH01005784">
    <property type="protein sequence ID" value="KAF0692972.1"/>
    <property type="molecule type" value="Genomic_DNA"/>
</dbReference>
<reference evidence="5 6" key="1">
    <citation type="submission" date="2019-03" db="EMBL/GenBank/DDBJ databases">
        <authorList>
            <person name="Gaulin E."/>
            <person name="Dumas B."/>
        </authorList>
    </citation>
    <scope>NUCLEOTIDE SEQUENCE [LARGE SCALE GENOMIC DNA]</scope>
    <source>
        <strain evidence="5">CBS 568.67</strain>
    </source>
</reference>
<dbReference type="Proteomes" id="UP000332933">
    <property type="component" value="Unassembled WGS sequence"/>
</dbReference>
<dbReference type="Pfam" id="PF00300">
    <property type="entry name" value="His_Phos_1"/>
    <property type="match status" value="1"/>
</dbReference>
<evidence type="ECO:0000313" key="5">
    <source>
        <dbReference type="EMBL" id="VFT92803.1"/>
    </source>
</evidence>
<feature type="chain" id="PRO_5036355533" evidence="3">
    <location>
        <begin position="18"/>
        <end position="284"/>
    </location>
</feature>
<evidence type="ECO:0000256" key="1">
    <source>
        <dbReference type="PIRSR" id="PIRSR613078-1"/>
    </source>
</evidence>
<sequence>MKEALFVCAAGVALASAVWVWKNSKGCGCPWCKRRVPKRMIFVRHGQSQGNVDPNLYRDIPDNMMPMTELGKMQAREAGKLMKALIGDETTRCIVSPCRRTLETFEQIMEAWGEDARHVPWTEEPRIREQDFGNFQDPDQIRDCKIQRRKFGGFFYRFPSGESPADVFDRISSFLESLHRMFARHPQENYILVTHGVAIRVLLMRYFKLDITQFERIQNFHNAEFIVLENNGKGSFNIGKLVHPSVDPETLEVKPVERTTLRLWDCSGAPKSKFAASYEMDSLF</sequence>
<protein>
    <submittedName>
        <fullName evidence="5">Aste57867_16018 protein</fullName>
    </submittedName>
</protein>
<dbReference type="InterPro" id="IPR013078">
    <property type="entry name" value="His_Pase_superF_clade-1"/>
</dbReference>
<dbReference type="Gene3D" id="3.40.50.1240">
    <property type="entry name" value="Phosphoglycerate mutase-like"/>
    <property type="match status" value="1"/>
</dbReference>
<proteinExistence type="predicted"/>
<dbReference type="PANTHER" id="PTHR46192">
    <property type="entry name" value="BROAD-RANGE ACID PHOSPHATASE DET1"/>
    <property type="match status" value="1"/>
</dbReference>
<dbReference type="AlphaFoldDB" id="A0A485L4N1"/>
<evidence type="ECO:0000256" key="2">
    <source>
        <dbReference type="PIRSR" id="PIRSR613078-2"/>
    </source>
</evidence>
<feature type="signal peptide" evidence="3">
    <location>
        <begin position="1"/>
        <end position="17"/>
    </location>
</feature>
<dbReference type="OrthoDB" id="10261749at2759"/>
<feature type="binding site" evidence="2">
    <location>
        <begin position="44"/>
        <end position="51"/>
    </location>
    <ligand>
        <name>substrate</name>
    </ligand>
</feature>
<name>A0A485L4N1_9STRA</name>
<keyword evidence="6" id="KW-1185">Reference proteome</keyword>
<accession>A0A485L4N1</accession>
<organism evidence="5 6">
    <name type="scientific">Aphanomyces stellatus</name>
    <dbReference type="NCBI Taxonomy" id="120398"/>
    <lineage>
        <taxon>Eukaryota</taxon>
        <taxon>Sar</taxon>
        <taxon>Stramenopiles</taxon>
        <taxon>Oomycota</taxon>
        <taxon>Saprolegniomycetes</taxon>
        <taxon>Saprolegniales</taxon>
        <taxon>Verrucalvaceae</taxon>
        <taxon>Aphanomyces</taxon>
    </lineage>
</organism>
<gene>
    <name evidence="5" type="primary">Aste57867_16018</name>
    <name evidence="4" type="ORF">As57867_015962</name>
    <name evidence="5" type="ORF">ASTE57867_16018</name>
</gene>
<reference evidence="4" key="2">
    <citation type="submission" date="2019-06" db="EMBL/GenBank/DDBJ databases">
        <title>Genomics analysis of Aphanomyces spp. identifies a new class of oomycete effector associated with host adaptation.</title>
        <authorList>
            <person name="Gaulin E."/>
        </authorList>
    </citation>
    <scope>NUCLEOTIDE SEQUENCE</scope>
    <source>
        <strain evidence="4">CBS 578.67</strain>
    </source>
</reference>
<evidence type="ECO:0000313" key="4">
    <source>
        <dbReference type="EMBL" id="KAF0692972.1"/>
    </source>
</evidence>
<evidence type="ECO:0000256" key="3">
    <source>
        <dbReference type="SAM" id="SignalP"/>
    </source>
</evidence>
<dbReference type="InterPro" id="IPR029033">
    <property type="entry name" value="His_PPase_superfam"/>
</dbReference>
<dbReference type="CDD" id="cd07067">
    <property type="entry name" value="HP_PGM_like"/>
    <property type="match status" value="1"/>
</dbReference>
<feature type="binding site" evidence="2">
    <location>
        <position position="100"/>
    </location>
    <ligand>
        <name>substrate</name>
    </ligand>
</feature>
<evidence type="ECO:0000313" key="6">
    <source>
        <dbReference type="Proteomes" id="UP000332933"/>
    </source>
</evidence>
<feature type="active site" description="Proton donor/acceptor" evidence="1">
    <location>
        <position position="129"/>
    </location>
</feature>
<dbReference type="EMBL" id="CAADRA010005805">
    <property type="protein sequence ID" value="VFT92803.1"/>
    <property type="molecule type" value="Genomic_DNA"/>
</dbReference>
<dbReference type="SMART" id="SM00855">
    <property type="entry name" value="PGAM"/>
    <property type="match status" value="1"/>
</dbReference>
<dbReference type="InterPro" id="IPR052765">
    <property type="entry name" value="PGM-Related"/>
</dbReference>
<keyword evidence="3" id="KW-0732">Signal</keyword>
<dbReference type="SUPFAM" id="SSF53254">
    <property type="entry name" value="Phosphoglycerate mutase-like"/>
    <property type="match status" value="1"/>
</dbReference>
<feature type="active site" description="Tele-phosphohistidine intermediate" evidence="1">
    <location>
        <position position="45"/>
    </location>
</feature>